<organism evidence="14 15">
    <name type="scientific">Anaerosphaera aminiphila DSM 21120</name>
    <dbReference type="NCBI Taxonomy" id="1120995"/>
    <lineage>
        <taxon>Bacteria</taxon>
        <taxon>Bacillati</taxon>
        <taxon>Bacillota</taxon>
        <taxon>Tissierellia</taxon>
        <taxon>Tissierellales</taxon>
        <taxon>Peptoniphilaceae</taxon>
        <taxon>Anaerosphaera</taxon>
    </lineage>
</organism>
<dbReference type="PANTHER" id="PTHR21237">
    <property type="entry name" value="GRPE PROTEIN"/>
    <property type="match status" value="1"/>
</dbReference>
<keyword evidence="5 10" id="KW-0346">Stress response</keyword>
<comment type="subunit">
    <text evidence="3 10">Homodimer.</text>
</comment>
<evidence type="ECO:0000313" key="15">
    <source>
        <dbReference type="Proteomes" id="UP000184032"/>
    </source>
</evidence>
<evidence type="ECO:0000256" key="5">
    <source>
        <dbReference type="ARBA" id="ARBA00023016"/>
    </source>
</evidence>
<evidence type="ECO:0000256" key="4">
    <source>
        <dbReference type="ARBA" id="ARBA00022490"/>
    </source>
</evidence>
<dbReference type="GO" id="GO:0006457">
    <property type="term" value="P:protein folding"/>
    <property type="evidence" value="ECO:0007669"/>
    <property type="project" value="InterPro"/>
</dbReference>
<evidence type="ECO:0000256" key="9">
    <source>
        <dbReference type="ARBA" id="ARBA00076414"/>
    </source>
</evidence>
<evidence type="ECO:0000313" key="14">
    <source>
        <dbReference type="EMBL" id="SHH26811.1"/>
    </source>
</evidence>
<sequence length="184" mass="21213">MSKRDNLNKKAEEVEDTEEELQDIEEEIEDKKNTEDVSEDSQGESDDELNLMKDKFVRLQADFSNYKRRTENEKKDYIDLGIEKVMLGLLPIIDNFERALSMSDEKNSFTEGIDMIYGQLIELLEKNDVKEIEALDSKFDPNTHHAVLVEPKEGTKEGIVIEVLQKGYKLGEKVLRPAMVKVSQ</sequence>
<keyword evidence="4 10" id="KW-0963">Cytoplasm</keyword>
<feature type="compositionally biased region" description="Basic and acidic residues" evidence="13">
    <location>
        <begin position="1"/>
        <end position="12"/>
    </location>
</feature>
<evidence type="ECO:0000256" key="8">
    <source>
        <dbReference type="ARBA" id="ARBA00072274"/>
    </source>
</evidence>
<dbReference type="SUPFAM" id="SSF58014">
    <property type="entry name" value="Coiled-coil domain of nucleotide exchange factor GrpE"/>
    <property type="match status" value="1"/>
</dbReference>
<dbReference type="FunFam" id="2.30.22.10:FF:000001">
    <property type="entry name" value="Protein GrpE"/>
    <property type="match status" value="1"/>
</dbReference>
<evidence type="ECO:0000256" key="3">
    <source>
        <dbReference type="ARBA" id="ARBA00011738"/>
    </source>
</evidence>
<dbReference type="RefSeq" id="WP_073184228.1">
    <property type="nucleotide sequence ID" value="NZ_FQXI01000005.1"/>
</dbReference>
<feature type="compositionally biased region" description="Acidic residues" evidence="13">
    <location>
        <begin position="36"/>
        <end position="49"/>
    </location>
</feature>
<evidence type="ECO:0000256" key="7">
    <source>
        <dbReference type="ARBA" id="ARBA00053401"/>
    </source>
</evidence>
<evidence type="ECO:0000256" key="12">
    <source>
        <dbReference type="RuleBase" id="RU004478"/>
    </source>
</evidence>
<reference evidence="14 15" key="1">
    <citation type="submission" date="2016-11" db="EMBL/GenBank/DDBJ databases">
        <authorList>
            <person name="Jaros S."/>
            <person name="Januszkiewicz K."/>
            <person name="Wedrychowicz H."/>
        </authorList>
    </citation>
    <scope>NUCLEOTIDE SEQUENCE [LARGE SCALE GENOMIC DNA]</scope>
    <source>
        <strain evidence="14 15">DSM 21120</strain>
    </source>
</reference>
<dbReference type="Gene3D" id="2.30.22.10">
    <property type="entry name" value="Head domain of nucleotide exchange factor GrpE"/>
    <property type="match status" value="1"/>
</dbReference>
<proteinExistence type="inferred from homology"/>
<dbReference type="InterPro" id="IPR000740">
    <property type="entry name" value="GrpE"/>
</dbReference>
<feature type="region of interest" description="Disordered" evidence="13">
    <location>
        <begin position="1"/>
        <end position="51"/>
    </location>
</feature>
<dbReference type="EMBL" id="FQXI01000005">
    <property type="protein sequence ID" value="SHH26811.1"/>
    <property type="molecule type" value="Genomic_DNA"/>
</dbReference>
<dbReference type="GO" id="GO:0000774">
    <property type="term" value="F:adenyl-nucleotide exchange factor activity"/>
    <property type="evidence" value="ECO:0007669"/>
    <property type="project" value="InterPro"/>
</dbReference>
<dbReference type="PRINTS" id="PR00773">
    <property type="entry name" value="GRPEPROTEIN"/>
</dbReference>
<dbReference type="InterPro" id="IPR009012">
    <property type="entry name" value="GrpE_head"/>
</dbReference>
<dbReference type="Gene3D" id="3.90.20.20">
    <property type="match status" value="1"/>
</dbReference>
<evidence type="ECO:0000256" key="1">
    <source>
        <dbReference type="ARBA" id="ARBA00004496"/>
    </source>
</evidence>
<dbReference type="AlphaFoldDB" id="A0A1M5RKT2"/>
<dbReference type="PROSITE" id="PS01071">
    <property type="entry name" value="GRPE"/>
    <property type="match status" value="1"/>
</dbReference>
<evidence type="ECO:0000256" key="6">
    <source>
        <dbReference type="ARBA" id="ARBA00023186"/>
    </source>
</evidence>
<dbReference type="GO" id="GO:0042803">
    <property type="term" value="F:protein homodimerization activity"/>
    <property type="evidence" value="ECO:0007669"/>
    <property type="project" value="InterPro"/>
</dbReference>
<name>A0A1M5RKT2_9FIRM</name>
<comment type="function">
    <text evidence="7 10 11">Participates actively in the response to hyperosmotic and heat shock by preventing the aggregation of stress-denatured proteins, in association with DnaK and GrpE. It is the nucleotide exchange factor for DnaK and may function as a thermosensor. Unfolded proteins bind initially to DnaJ; upon interaction with the DnaJ-bound protein, DnaK hydrolyzes its bound ATP, resulting in the formation of a stable complex. GrpE releases ADP from DnaK; ATP binding to DnaK triggers the release of the substrate protein, thus completing the reaction cycle. Several rounds of ATP-dependent interactions between DnaJ, DnaK and GrpE are required for fully efficient folding.</text>
</comment>
<evidence type="ECO:0000256" key="2">
    <source>
        <dbReference type="ARBA" id="ARBA00009054"/>
    </source>
</evidence>
<dbReference type="OrthoDB" id="9812586at2"/>
<dbReference type="CDD" id="cd00446">
    <property type="entry name" value="GrpE"/>
    <property type="match status" value="1"/>
</dbReference>
<dbReference type="SUPFAM" id="SSF51064">
    <property type="entry name" value="Head domain of nucleotide exchange factor GrpE"/>
    <property type="match status" value="1"/>
</dbReference>
<gene>
    <name evidence="10" type="primary">grpE</name>
    <name evidence="14" type="ORF">SAMN02745245_00946</name>
</gene>
<evidence type="ECO:0000256" key="10">
    <source>
        <dbReference type="HAMAP-Rule" id="MF_01151"/>
    </source>
</evidence>
<evidence type="ECO:0000256" key="13">
    <source>
        <dbReference type="SAM" id="MobiDB-lite"/>
    </source>
</evidence>
<dbReference type="InterPro" id="IPR013805">
    <property type="entry name" value="GrpE_CC"/>
</dbReference>
<accession>A0A1M5RKT2</accession>
<dbReference type="Pfam" id="PF01025">
    <property type="entry name" value="GrpE"/>
    <property type="match status" value="1"/>
</dbReference>
<dbReference type="GO" id="GO:0051087">
    <property type="term" value="F:protein-folding chaperone binding"/>
    <property type="evidence" value="ECO:0007669"/>
    <property type="project" value="InterPro"/>
</dbReference>
<comment type="subcellular location">
    <subcellularLocation>
        <location evidence="1 10">Cytoplasm</location>
    </subcellularLocation>
</comment>
<dbReference type="PANTHER" id="PTHR21237:SF23">
    <property type="entry name" value="GRPE PROTEIN HOMOLOG, MITOCHONDRIAL"/>
    <property type="match status" value="1"/>
</dbReference>
<dbReference type="HAMAP" id="MF_01151">
    <property type="entry name" value="GrpE"/>
    <property type="match status" value="1"/>
</dbReference>
<keyword evidence="6 10" id="KW-0143">Chaperone</keyword>
<evidence type="ECO:0000256" key="11">
    <source>
        <dbReference type="RuleBase" id="RU000639"/>
    </source>
</evidence>
<dbReference type="GO" id="GO:0051082">
    <property type="term" value="F:unfolded protein binding"/>
    <property type="evidence" value="ECO:0007669"/>
    <property type="project" value="TreeGrafter"/>
</dbReference>
<keyword evidence="15" id="KW-1185">Reference proteome</keyword>
<dbReference type="GO" id="GO:0005737">
    <property type="term" value="C:cytoplasm"/>
    <property type="evidence" value="ECO:0007669"/>
    <property type="project" value="UniProtKB-SubCell"/>
</dbReference>
<protein>
    <recommendedName>
        <fullName evidence="8 10">Protein GrpE</fullName>
    </recommendedName>
    <alternativeName>
        <fullName evidence="9 10">HSP-70 cofactor</fullName>
    </alternativeName>
</protein>
<dbReference type="NCBIfam" id="NF010738">
    <property type="entry name" value="PRK14140.1"/>
    <property type="match status" value="1"/>
</dbReference>
<dbReference type="STRING" id="1120995.SAMN02745245_00946"/>
<dbReference type="Proteomes" id="UP000184032">
    <property type="component" value="Unassembled WGS sequence"/>
</dbReference>
<feature type="compositionally biased region" description="Acidic residues" evidence="13">
    <location>
        <begin position="13"/>
        <end position="28"/>
    </location>
</feature>
<comment type="similarity">
    <text evidence="2 10 12">Belongs to the GrpE family.</text>
</comment>